<gene>
    <name evidence="2" type="ORF">OLC1_LOCUS17957</name>
</gene>
<organism evidence="2 3">
    <name type="scientific">Oldenlandia corymbosa var. corymbosa</name>
    <dbReference type="NCBI Taxonomy" id="529605"/>
    <lineage>
        <taxon>Eukaryota</taxon>
        <taxon>Viridiplantae</taxon>
        <taxon>Streptophyta</taxon>
        <taxon>Embryophyta</taxon>
        <taxon>Tracheophyta</taxon>
        <taxon>Spermatophyta</taxon>
        <taxon>Magnoliopsida</taxon>
        <taxon>eudicotyledons</taxon>
        <taxon>Gunneridae</taxon>
        <taxon>Pentapetalae</taxon>
        <taxon>asterids</taxon>
        <taxon>lamiids</taxon>
        <taxon>Gentianales</taxon>
        <taxon>Rubiaceae</taxon>
        <taxon>Rubioideae</taxon>
        <taxon>Spermacoceae</taxon>
        <taxon>Hedyotis-Oldenlandia complex</taxon>
        <taxon>Oldenlandia</taxon>
    </lineage>
</organism>
<feature type="compositionally biased region" description="Basic and acidic residues" evidence="1">
    <location>
        <begin position="16"/>
        <end position="31"/>
    </location>
</feature>
<reference evidence="2" key="1">
    <citation type="submission" date="2023-03" db="EMBL/GenBank/DDBJ databases">
        <authorList>
            <person name="Julca I."/>
        </authorList>
    </citation>
    <scope>NUCLEOTIDE SEQUENCE</scope>
</reference>
<evidence type="ECO:0000256" key="1">
    <source>
        <dbReference type="SAM" id="MobiDB-lite"/>
    </source>
</evidence>
<feature type="region of interest" description="Disordered" evidence="1">
    <location>
        <begin position="1"/>
        <end position="31"/>
    </location>
</feature>
<dbReference type="EMBL" id="OX459123">
    <property type="protein sequence ID" value="CAI9110260.1"/>
    <property type="molecule type" value="Genomic_DNA"/>
</dbReference>
<keyword evidence="3" id="KW-1185">Reference proteome</keyword>
<evidence type="ECO:0000313" key="2">
    <source>
        <dbReference type="EMBL" id="CAI9110260.1"/>
    </source>
</evidence>
<dbReference type="Gene3D" id="1.10.1420.10">
    <property type="match status" value="1"/>
</dbReference>
<dbReference type="AlphaFoldDB" id="A0AAV1DTM0"/>
<dbReference type="Proteomes" id="UP001161247">
    <property type="component" value="Chromosome 6"/>
</dbReference>
<proteinExistence type="predicted"/>
<sequence>MKLEILEPESSSDAGGSHKDNSIIASADDKNSPATSNVLYYDSQFLLVCNEFGHLVPVEGIEGRKITAQDVSKKHKMDLLMSRRELGDAARQQTVRCMVNKSARRLKYMIKEVKNIDKSDSGRIPQINLSYLANHGGDSHPEPEIFKDAGLQIDLSSLNNMHFAKEWPFRDKQHHNLRDICLLLPSLAENETKCSREVAPGIDRREDGKLIDILPEPADVVAAEVTSSSTIETIAGVMLAPGAEASIGSAELVASIFLLMSQHPERFISGELVMVDPFFHHAMKGCGFSGAYLRAIPFGGCCLLQFSVVCWKSWKNGIESLVKIAVQIGQFKLVGNARMKVELAEEKLDSLISTHRKQLQEHTLAFMSVFGVTHLVELQLSVKVPSDWVNVNSTKKTIRYHPCKVLTALDQLPSKYVHPTFVNESEPMQIQIIAGHHPSAVSGLNRGLAAGEDDLRTTDAAAKELKFVAGPIDLLAEIDKGEIDLQQCLLISHS</sequence>
<evidence type="ECO:0000313" key="3">
    <source>
        <dbReference type="Proteomes" id="UP001161247"/>
    </source>
</evidence>
<name>A0AAV1DTM0_OLDCO</name>
<protein>
    <submittedName>
        <fullName evidence="2">OLC1v1010254C1</fullName>
    </submittedName>
</protein>
<accession>A0AAV1DTM0</accession>